<accession>A0A8J3FY68</accession>
<name>A0A8J3FY68_9BURK</name>
<organism evidence="4 5">
    <name type="scientific">Formosimonas limnophila</name>
    <dbReference type="NCBI Taxonomy" id="1384487"/>
    <lineage>
        <taxon>Bacteria</taxon>
        <taxon>Pseudomonadati</taxon>
        <taxon>Pseudomonadota</taxon>
        <taxon>Betaproteobacteria</taxon>
        <taxon>Burkholderiales</taxon>
        <taxon>Burkholderiaceae</taxon>
        <taxon>Formosimonas</taxon>
    </lineage>
</organism>
<dbReference type="SUPFAM" id="SSF56801">
    <property type="entry name" value="Acetyl-CoA synthetase-like"/>
    <property type="match status" value="1"/>
</dbReference>
<evidence type="ECO:0000256" key="1">
    <source>
        <dbReference type="ARBA" id="ARBA00022741"/>
    </source>
</evidence>
<dbReference type="InterPro" id="IPR042099">
    <property type="entry name" value="ANL_N_sf"/>
</dbReference>
<reference evidence="4" key="1">
    <citation type="journal article" date="2014" name="Int. J. Syst. Evol. Microbiol.">
        <title>Complete genome sequence of Corynebacterium casei LMG S-19264T (=DSM 44701T), isolated from a smear-ripened cheese.</title>
        <authorList>
            <consortium name="US DOE Joint Genome Institute (JGI-PGF)"/>
            <person name="Walter F."/>
            <person name="Albersmeier A."/>
            <person name="Kalinowski J."/>
            <person name="Ruckert C."/>
        </authorList>
    </citation>
    <scope>NUCLEOTIDE SEQUENCE</scope>
    <source>
        <strain evidence="4">KCTC 32501</strain>
    </source>
</reference>
<feature type="domain" description="AMP-dependent synthetase/ligase" evidence="3">
    <location>
        <begin position="9"/>
        <end position="343"/>
    </location>
</feature>
<keyword evidence="1" id="KW-0547">Nucleotide-binding</keyword>
<dbReference type="Gene3D" id="3.40.50.12780">
    <property type="entry name" value="N-terminal domain of ligase-like"/>
    <property type="match status" value="1"/>
</dbReference>
<dbReference type="AlphaFoldDB" id="A0A8J3FY68"/>
<dbReference type="GO" id="GO:0004467">
    <property type="term" value="F:long-chain fatty acid-CoA ligase activity"/>
    <property type="evidence" value="ECO:0007669"/>
    <property type="project" value="TreeGrafter"/>
</dbReference>
<dbReference type="EMBL" id="BMZG01000004">
    <property type="protein sequence ID" value="GHA70666.1"/>
    <property type="molecule type" value="Genomic_DNA"/>
</dbReference>
<dbReference type="Proteomes" id="UP000614287">
    <property type="component" value="Unassembled WGS sequence"/>
</dbReference>
<keyword evidence="5" id="KW-1185">Reference proteome</keyword>
<dbReference type="PANTHER" id="PTHR43272:SF33">
    <property type="entry name" value="AMP-BINDING DOMAIN-CONTAINING PROTEIN-RELATED"/>
    <property type="match status" value="1"/>
</dbReference>
<protein>
    <submittedName>
        <fullName evidence="4">Long-chain-fatty-acid--CoA ligase</fullName>
    </submittedName>
</protein>
<evidence type="ECO:0000313" key="5">
    <source>
        <dbReference type="Proteomes" id="UP000614287"/>
    </source>
</evidence>
<dbReference type="PANTHER" id="PTHR43272">
    <property type="entry name" value="LONG-CHAIN-FATTY-ACID--COA LIGASE"/>
    <property type="match status" value="1"/>
</dbReference>
<comment type="caution">
    <text evidence="4">The sequence shown here is derived from an EMBL/GenBank/DDBJ whole genome shotgun (WGS) entry which is preliminary data.</text>
</comment>
<dbReference type="InterPro" id="IPR000873">
    <property type="entry name" value="AMP-dep_synth/lig_dom"/>
</dbReference>
<dbReference type="Pfam" id="PF00501">
    <property type="entry name" value="AMP-binding"/>
    <property type="match status" value="1"/>
</dbReference>
<reference evidence="4" key="2">
    <citation type="submission" date="2020-09" db="EMBL/GenBank/DDBJ databases">
        <authorList>
            <person name="Sun Q."/>
            <person name="Kim S."/>
        </authorList>
    </citation>
    <scope>NUCLEOTIDE SEQUENCE</scope>
    <source>
        <strain evidence="4">KCTC 32501</strain>
    </source>
</reference>
<gene>
    <name evidence="4" type="ORF">GCM10009007_09340</name>
</gene>
<proteinExistence type="predicted"/>
<keyword evidence="4" id="KW-0436">Ligase</keyword>
<dbReference type="RefSeq" id="WP_189492342.1">
    <property type="nucleotide sequence ID" value="NZ_BMZG01000004.1"/>
</dbReference>
<dbReference type="GO" id="GO:0016020">
    <property type="term" value="C:membrane"/>
    <property type="evidence" value="ECO:0007669"/>
    <property type="project" value="TreeGrafter"/>
</dbReference>
<evidence type="ECO:0000313" key="4">
    <source>
        <dbReference type="EMBL" id="GHA70666.1"/>
    </source>
</evidence>
<keyword evidence="2" id="KW-0067">ATP-binding</keyword>
<evidence type="ECO:0000256" key="2">
    <source>
        <dbReference type="ARBA" id="ARBA00022840"/>
    </source>
</evidence>
<evidence type="ECO:0000259" key="3">
    <source>
        <dbReference type="Pfam" id="PF00501"/>
    </source>
</evidence>
<dbReference type="GO" id="GO:0005524">
    <property type="term" value="F:ATP binding"/>
    <property type="evidence" value="ECO:0007669"/>
    <property type="project" value="UniProtKB-KW"/>
</dbReference>
<sequence>MILERIAHWAKHGNPVALISENGTQQDTHYATLQNELIELAQHLQQEGWSNVALYLDNGSAWVVSDLACVHANALCTPIPSFFHSQQIAHIIQSIHPQVVICEAAWVERLSPLCQIERLCSIEITGVTYMMLILSDGLSRQAWPILEGVDKVTFTSGTTADPKGVLIANTTLSHLTDSLCDSVDLQKGDCYLSLLPLSVLLENVAGVYTALSKGASIVAWPLASIGYRPDFSIDVSIFAHVINHTRPQVMITVPELLAQLVLQVEQNLISSDAIKSFKFIATGGALISTELIKCAQNLGLPVYQGYGLSENSSIATLNTAKFNRIGSVGKPMPHVQIKVENDEIFVKGANAVGYLSGERFGNDWLATGDLGVLDDGFLYIKGRKKNVIINAFGRNIAPEWVEQLLADMGIEQVCLMGDAEPNLSAVIYSKFSVEEVLNRVNTLNQQLPHYAQVRALWIRATPFCLSSGTLRSNGVLVRSAIIAQLHSVPHQFITI</sequence>